<organism evidence="1 2">
    <name type="scientific">Brachionus plicatilis</name>
    <name type="common">Marine rotifer</name>
    <name type="synonym">Brachionus muelleri</name>
    <dbReference type="NCBI Taxonomy" id="10195"/>
    <lineage>
        <taxon>Eukaryota</taxon>
        <taxon>Metazoa</taxon>
        <taxon>Spiralia</taxon>
        <taxon>Gnathifera</taxon>
        <taxon>Rotifera</taxon>
        <taxon>Eurotatoria</taxon>
        <taxon>Monogononta</taxon>
        <taxon>Pseudotrocha</taxon>
        <taxon>Ploima</taxon>
        <taxon>Brachionidae</taxon>
        <taxon>Brachionus</taxon>
    </lineage>
</organism>
<name>A0A3M7RN87_BRAPC</name>
<accession>A0A3M7RN87</accession>
<sequence>MNHNKNSEQLAEKKALLRSELPRGTIPSKLYIKQNKKIFLNTKKPKQLLDMSCQTLIKLFFIYE</sequence>
<proteinExistence type="predicted"/>
<dbReference type="Proteomes" id="UP000276133">
    <property type="component" value="Unassembled WGS sequence"/>
</dbReference>
<gene>
    <name evidence="1" type="ORF">BpHYR1_028390</name>
</gene>
<reference evidence="1 2" key="1">
    <citation type="journal article" date="2018" name="Sci. Rep.">
        <title>Genomic signatures of local adaptation to the degree of environmental predictability in rotifers.</title>
        <authorList>
            <person name="Franch-Gras L."/>
            <person name="Hahn C."/>
            <person name="Garcia-Roger E.M."/>
            <person name="Carmona M.J."/>
            <person name="Serra M."/>
            <person name="Gomez A."/>
        </authorList>
    </citation>
    <scope>NUCLEOTIDE SEQUENCE [LARGE SCALE GENOMIC DNA]</scope>
    <source>
        <strain evidence="1">HYR1</strain>
    </source>
</reference>
<protein>
    <submittedName>
        <fullName evidence="1">Uncharacterized protein</fullName>
    </submittedName>
</protein>
<dbReference type="EMBL" id="REGN01002998">
    <property type="protein sequence ID" value="RNA25001.1"/>
    <property type="molecule type" value="Genomic_DNA"/>
</dbReference>
<comment type="caution">
    <text evidence="1">The sequence shown here is derived from an EMBL/GenBank/DDBJ whole genome shotgun (WGS) entry which is preliminary data.</text>
</comment>
<evidence type="ECO:0000313" key="2">
    <source>
        <dbReference type="Proteomes" id="UP000276133"/>
    </source>
</evidence>
<dbReference type="AlphaFoldDB" id="A0A3M7RN87"/>
<evidence type="ECO:0000313" key="1">
    <source>
        <dbReference type="EMBL" id="RNA25001.1"/>
    </source>
</evidence>
<keyword evidence="2" id="KW-1185">Reference proteome</keyword>